<sequence>MNSIKPDEVTYMNSQGHLKAATDLSQYGFSAGWIEFGWVEGLTLTGGGTFDGQGAKAWPYNKCRTHSKCELLPTNVDKTRGILNSRWGDHKDNFPNKSHLSNYPKLTEYLGDGFHTLCGLNMLAPRAWEMGIRESD</sequence>
<comment type="similarity">
    <text evidence="2 6">Belongs to the glycosyl hydrolase 28 family.</text>
</comment>
<reference evidence="7 8" key="1">
    <citation type="journal article" date="2019" name="Plant Biotechnol. J.">
        <title>The red bayberry genome and genetic basis of sex determination.</title>
        <authorList>
            <person name="Jia H.M."/>
            <person name="Jia H.J."/>
            <person name="Cai Q.L."/>
            <person name="Wang Y."/>
            <person name="Zhao H.B."/>
            <person name="Yang W.F."/>
            <person name="Wang G.Y."/>
            <person name="Li Y.H."/>
            <person name="Zhan D.L."/>
            <person name="Shen Y.T."/>
            <person name="Niu Q.F."/>
            <person name="Chang L."/>
            <person name="Qiu J."/>
            <person name="Zhao L."/>
            <person name="Xie H.B."/>
            <person name="Fu W.Y."/>
            <person name="Jin J."/>
            <person name="Li X.W."/>
            <person name="Jiao Y."/>
            <person name="Zhou C.C."/>
            <person name="Tu T."/>
            <person name="Chai C.Y."/>
            <person name="Gao J.L."/>
            <person name="Fan L.J."/>
            <person name="van de Weg E."/>
            <person name="Wang J.Y."/>
            <person name="Gao Z.S."/>
        </authorList>
    </citation>
    <scope>NUCLEOTIDE SEQUENCE [LARGE SCALE GENOMIC DNA]</scope>
    <source>
        <tissue evidence="7">Leaves</tissue>
    </source>
</reference>
<evidence type="ECO:0000256" key="6">
    <source>
        <dbReference type="RuleBase" id="RU361169"/>
    </source>
</evidence>
<evidence type="ECO:0000256" key="1">
    <source>
        <dbReference type="ARBA" id="ARBA00004191"/>
    </source>
</evidence>
<dbReference type="InterPro" id="IPR011050">
    <property type="entry name" value="Pectin_lyase_fold/virulence"/>
</dbReference>
<evidence type="ECO:0000313" key="8">
    <source>
        <dbReference type="Proteomes" id="UP000516437"/>
    </source>
</evidence>
<keyword evidence="5 6" id="KW-0326">Glycosidase</keyword>
<keyword evidence="3" id="KW-0134">Cell wall</keyword>
<evidence type="ECO:0000256" key="5">
    <source>
        <dbReference type="ARBA" id="ARBA00023295"/>
    </source>
</evidence>
<keyword evidence="8" id="KW-1185">Reference proteome</keyword>
<name>A0A6A1VAL0_9ROSI</name>
<evidence type="ECO:0000313" key="7">
    <source>
        <dbReference type="EMBL" id="KAB1209879.1"/>
    </source>
</evidence>
<dbReference type="Pfam" id="PF00295">
    <property type="entry name" value="Glyco_hydro_28"/>
    <property type="match status" value="1"/>
</dbReference>
<dbReference type="GO" id="GO:0005975">
    <property type="term" value="P:carbohydrate metabolic process"/>
    <property type="evidence" value="ECO:0007669"/>
    <property type="project" value="InterPro"/>
</dbReference>
<keyword evidence="3" id="KW-0964">Secreted</keyword>
<accession>A0A6A1VAL0</accession>
<dbReference type="InterPro" id="IPR012334">
    <property type="entry name" value="Pectin_lyas_fold"/>
</dbReference>
<dbReference type="EMBL" id="RXIC02000024">
    <property type="protein sequence ID" value="KAB1209879.1"/>
    <property type="molecule type" value="Genomic_DNA"/>
</dbReference>
<dbReference type="AlphaFoldDB" id="A0A6A1VAL0"/>
<protein>
    <submittedName>
        <fullName evidence="7">Exopolygalacturonase</fullName>
    </submittedName>
</protein>
<gene>
    <name evidence="7" type="ORF">CJ030_MR6G004361</name>
</gene>
<comment type="caution">
    <text evidence="7">The sequence shown here is derived from an EMBL/GenBank/DDBJ whole genome shotgun (WGS) entry which is preliminary data.</text>
</comment>
<dbReference type="Gene3D" id="2.160.20.10">
    <property type="entry name" value="Single-stranded right-handed beta-helix, Pectin lyase-like"/>
    <property type="match status" value="1"/>
</dbReference>
<evidence type="ECO:0000256" key="3">
    <source>
        <dbReference type="ARBA" id="ARBA00022512"/>
    </source>
</evidence>
<organism evidence="7 8">
    <name type="scientific">Morella rubra</name>
    <name type="common">Chinese bayberry</name>
    <dbReference type="NCBI Taxonomy" id="262757"/>
    <lineage>
        <taxon>Eukaryota</taxon>
        <taxon>Viridiplantae</taxon>
        <taxon>Streptophyta</taxon>
        <taxon>Embryophyta</taxon>
        <taxon>Tracheophyta</taxon>
        <taxon>Spermatophyta</taxon>
        <taxon>Magnoliopsida</taxon>
        <taxon>eudicotyledons</taxon>
        <taxon>Gunneridae</taxon>
        <taxon>Pentapetalae</taxon>
        <taxon>rosids</taxon>
        <taxon>fabids</taxon>
        <taxon>Fagales</taxon>
        <taxon>Myricaceae</taxon>
        <taxon>Morella</taxon>
    </lineage>
</organism>
<proteinExistence type="inferred from homology"/>
<dbReference type="GO" id="GO:0004650">
    <property type="term" value="F:polygalacturonase activity"/>
    <property type="evidence" value="ECO:0007669"/>
    <property type="project" value="InterPro"/>
</dbReference>
<dbReference type="Proteomes" id="UP000516437">
    <property type="component" value="Chromosome 6"/>
</dbReference>
<keyword evidence="4 6" id="KW-0378">Hydrolase</keyword>
<dbReference type="SUPFAM" id="SSF51126">
    <property type="entry name" value="Pectin lyase-like"/>
    <property type="match status" value="1"/>
</dbReference>
<comment type="subcellular location">
    <subcellularLocation>
        <location evidence="1">Secreted</location>
        <location evidence="1">Cell wall</location>
    </subcellularLocation>
</comment>
<evidence type="ECO:0000256" key="2">
    <source>
        <dbReference type="ARBA" id="ARBA00008834"/>
    </source>
</evidence>
<evidence type="ECO:0000256" key="4">
    <source>
        <dbReference type="ARBA" id="ARBA00022801"/>
    </source>
</evidence>
<dbReference type="InterPro" id="IPR000743">
    <property type="entry name" value="Glyco_hydro_28"/>
</dbReference>